<evidence type="ECO:0000256" key="9">
    <source>
        <dbReference type="ARBA" id="ARBA00022840"/>
    </source>
</evidence>
<evidence type="ECO:0000256" key="11">
    <source>
        <dbReference type="ARBA" id="ARBA00023136"/>
    </source>
</evidence>
<dbReference type="SMART" id="SM00054">
    <property type="entry name" value="EFh"/>
    <property type="match status" value="2"/>
</dbReference>
<dbReference type="InterPro" id="IPR035849">
    <property type="entry name" value="Fes/Fps/Fer_SH2"/>
</dbReference>
<dbReference type="InterPro" id="IPR001245">
    <property type="entry name" value="Ser-Thr/Tyr_kinase_cat_dom"/>
</dbReference>
<evidence type="ECO:0000256" key="10">
    <source>
        <dbReference type="ARBA" id="ARBA00022999"/>
    </source>
</evidence>
<dbReference type="InterPro" id="IPR017441">
    <property type="entry name" value="Protein_kinase_ATP_BS"/>
</dbReference>
<sequence>MYLQRKLEGVDKGKKTIGDDSKSKETISQSEDESSVTDEVRNADFYHGLIPKTDAETLLKKEGDFLLRKTEHSTGVIILCISVRTEENKVKHFVINTDHQHLFYVIPAHKEKSVPALITWYKVNKTPLSPTSKALLKKPIERPPWTLNHDAIFILKKLGQGAFGEVYLAEYVSKTTERVAVKTMRGEANREARNKFLKEARMMRKYDHKHVVKILGVAVHEHPLMIVMECCEGGALLSYLRKHGKTCGLIEKLRFATESAEGLAYLSKQQCVHRDIAARNVLLSSTNVVKISDFGMSDDKAILHDDTLEKVPVKWLAPEVMQEKIYSLKSDVWAYGIMVWEIYANGSEPYPGLNRMATRAKIVVQDYRMEMPKDTPAEVTKLVLSCWEKTPDKRPEMTTVFTSSSFPLQYCLWHFLNVEKFLASGGKEKGLREAEDLLFFSTTHSLSTTMASWNHELHEMFRQHDKDMSGFIGKEDIICMLLGADSDDKKDPVFKTNLKFLINVIKEADKDGDAKISFEEFKEYINKATHSNNWIILIVVLWINT</sequence>
<organism evidence="17 18">
    <name type="scientific">Pristionchus pacificus</name>
    <name type="common">Parasitic nematode worm</name>
    <dbReference type="NCBI Taxonomy" id="54126"/>
    <lineage>
        <taxon>Eukaryota</taxon>
        <taxon>Metazoa</taxon>
        <taxon>Ecdysozoa</taxon>
        <taxon>Nematoda</taxon>
        <taxon>Chromadorea</taxon>
        <taxon>Rhabditida</taxon>
        <taxon>Rhabditina</taxon>
        <taxon>Diplogasteromorpha</taxon>
        <taxon>Diplogasteroidea</taxon>
        <taxon>Neodiplogasteridae</taxon>
        <taxon>Pristionchus</taxon>
    </lineage>
</organism>
<dbReference type="Proteomes" id="UP000005239">
    <property type="component" value="Unassembled WGS sequence"/>
</dbReference>
<dbReference type="GO" id="GO:0005524">
    <property type="term" value="F:ATP binding"/>
    <property type="evidence" value="ECO:0007669"/>
    <property type="project" value="UniProtKB-UniRule"/>
</dbReference>
<dbReference type="FunFam" id="3.30.505.10:FF:000101">
    <property type="entry name" value="Tyrosine-protein kinase"/>
    <property type="match status" value="1"/>
</dbReference>
<evidence type="ECO:0000256" key="5">
    <source>
        <dbReference type="ARBA" id="ARBA00022679"/>
    </source>
</evidence>
<keyword evidence="8" id="KW-0106">Calcium</keyword>
<dbReference type="GO" id="GO:0005737">
    <property type="term" value="C:cytoplasm"/>
    <property type="evidence" value="ECO:0007669"/>
    <property type="project" value="UniProtKB-SubCell"/>
</dbReference>
<dbReference type="SMART" id="SM00252">
    <property type="entry name" value="SH2"/>
    <property type="match status" value="1"/>
</dbReference>
<dbReference type="Pfam" id="PF13499">
    <property type="entry name" value="EF-hand_7"/>
    <property type="match status" value="1"/>
</dbReference>
<feature type="compositionally biased region" description="Basic and acidic residues" evidence="16">
    <location>
        <begin position="1"/>
        <end position="25"/>
    </location>
</feature>
<dbReference type="GO" id="GO:0005886">
    <property type="term" value="C:plasma membrane"/>
    <property type="evidence" value="ECO:0000318"/>
    <property type="project" value="GO_Central"/>
</dbReference>
<dbReference type="GO" id="GO:0030154">
    <property type="term" value="P:cell differentiation"/>
    <property type="evidence" value="ECO:0000318"/>
    <property type="project" value="GO_Central"/>
</dbReference>
<accession>A0A8R1U5P6</accession>
<dbReference type="EnsemblMetazoa" id="PPA06516.1">
    <property type="protein sequence ID" value="PPA06516.1"/>
    <property type="gene ID" value="WBGene00096070"/>
</dbReference>
<gene>
    <name evidence="17" type="primary">WBGene00096070</name>
</gene>
<dbReference type="PRINTS" id="PR00109">
    <property type="entry name" value="TYRKINASE"/>
</dbReference>
<evidence type="ECO:0000313" key="17">
    <source>
        <dbReference type="EnsemblMetazoa" id="PPA06516.1"/>
    </source>
</evidence>
<dbReference type="PANTHER" id="PTHR24418">
    <property type="entry name" value="TYROSINE-PROTEIN KINASE"/>
    <property type="match status" value="1"/>
</dbReference>
<name>A0A2A6CIW6_PRIPA</name>
<dbReference type="InterPro" id="IPR008266">
    <property type="entry name" value="Tyr_kinase_AS"/>
</dbReference>
<dbReference type="SMART" id="SM00219">
    <property type="entry name" value="TyrKc"/>
    <property type="match status" value="1"/>
</dbReference>
<evidence type="ECO:0000256" key="16">
    <source>
        <dbReference type="SAM" id="MobiDB-lite"/>
    </source>
</evidence>
<dbReference type="SUPFAM" id="SSF55550">
    <property type="entry name" value="SH2 domain"/>
    <property type="match status" value="1"/>
</dbReference>
<dbReference type="Gene3D" id="1.10.238.10">
    <property type="entry name" value="EF-hand"/>
    <property type="match status" value="1"/>
</dbReference>
<dbReference type="AlphaFoldDB" id="A0A2A6CIW6"/>
<dbReference type="EC" id="2.7.10.2" evidence="15"/>
<keyword evidence="12 15" id="KW-0829">Tyrosine-protein kinase</keyword>
<proteinExistence type="inferred from homology"/>
<dbReference type="FunFam" id="1.10.510.10:FF:000937">
    <property type="entry name" value="Tyrosine-protein kinase"/>
    <property type="match status" value="1"/>
</dbReference>
<dbReference type="InterPro" id="IPR000980">
    <property type="entry name" value="SH2"/>
</dbReference>
<dbReference type="InterPro" id="IPR011992">
    <property type="entry name" value="EF-hand-dom_pair"/>
</dbReference>
<protein>
    <recommendedName>
        <fullName evidence="15">Tyrosine-protein kinase</fullName>
        <ecNumber evidence="15">2.7.10.2</ecNumber>
    </recommendedName>
</protein>
<dbReference type="InterPro" id="IPR018247">
    <property type="entry name" value="EF_Hand_1_Ca_BS"/>
</dbReference>
<keyword evidence="3" id="KW-1003">Cell membrane</keyword>
<keyword evidence="4" id="KW-0963">Cytoplasm</keyword>
<dbReference type="GO" id="GO:0004715">
    <property type="term" value="F:non-membrane spanning protein tyrosine kinase activity"/>
    <property type="evidence" value="ECO:0000318"/>
    <property type="project" value="GO_Central"/>
</dbReference>
<evidence type="ECO:0000256" key="4">
    <source>
        <dbReference type="ARBA" id="ARBA00022490"/>
    </source>
</evidence>
<dbReference type="GO" id="GO:0005102">
    <property type="term" value="F:signaling receptor binding"/>
    <property type="evidence" value="ECO:0000318"/>
    <property type="project" value="GO_Central"/>
</dbReference>
<dbReference type="SUPFAM" id="SSF56112">
    <property type="entry name" value="Protein kinase-like (PK-like)"/>
    <property type="match status" value="1"/>
</dbReference>
<dbReference type="CDD" id="cd00051">
    <property type="entry name" value="EFh"/>
    <property type="match status" value="1"/>
</dbReference>
<dbReference type="SUPFAM" id="SSF47473">
    <property type="entry name" value="EF-hand"/>
    <property type="match status" value="1"/>
</dbReference>
<keyword evidence="6 15" id="KW-0547">Nucleotide-binding</keyword>
<comment type="catalytic activity">
    <reaction evidence="13 15">
        <text>L-tyrosyl-[protein] + ATP = O-phospho-L-tyrosyl-[protein] + ADP + H(+)</text>
        <dbReference type="Rhea" id="RHEA:10596"/>
        <dbReference type="Rhea" id="RHEA-COMP:10136"/>
        <dbReference type="Rhea" id="RHEA-COMP:20101"/>
        <dbReference type="ChEBI" id="CHEBI:15378"/>
        <dbReference type="ChEBI" id="CHEBI:30616"/>
        <dbReference type="ChEBI" id="CHEBI:46858"/>
        <dbReference type="ChEBI" id="CHEBI:61978"/>
        <dbReference type="ChEBI" id="CHEBI:456216"/>
        <dbReference type="EC" id="2.7.10.2"/>
    </reaction>
</comment>
<dbReference type="GO" id="GO:0005509">
    <property type="term" value="F:calcium ion binding"/>
    <property type="evidence" value="ECO:0007669"/>
    <property type="project" value="InterPro"/>
</dbReference>
<dbReference type="Pfam" id="PF00017">
    <property type="entry name" value="SH2"/>
    <property type="match status" value="1"/>
</dbReference>
<dbReference type="Pfam" id="PF07714">
    <property type="entry name" value="PK_Tyr_Ser-Thr"/>
    <property type="match status" value="1"/>
</dbReference>
<dbReference type="PROSITE" id="PS50222">
    <property type="entry name" value="EF_HAND_2"/>
    <property type="match status" value="2"/>
</dbReference>
<feature type="region of interest" description="Disordered" evidence="16">
    <location>
        <begin position="1"/>
        <end position="38"/>
    </location>
</feature>
<evidence type="ECO:0000256" key="12">
    <source>
        <dbReference type="ARBA" id="ARBA00023137"/>
    </source>
</evidence>
<dbReference type="InterPro" id="IPR011009">
    <property type="entry name" value="Kinase-like_dom_sf"/>
</dbReference>
<dbReference type="PROSITE" id="PS50011">
    <property type="entry name" value="PROTEIN_KINASE_DOM"/>
    <property type="match status" value="1"/>
</dbReference>
<evidence type="ECO:0000256" key="2">
    <source>
        <dbReference type="ARBA" id="ARBA00004496"/>
    </source>
</evidence>
<comment type="subcellular location">
    <subcellularLocation>
        <location evidence="1">Cell membrane</location>
        <topology evidence="1">Peripheral membrane protein</topology>
    </subcellularLocation>
    <subcellularLocation>
        <location evidence="2">Cytoplasm</location>
    </subcellularLocation>
</comment>
<evidence type="ECO:0000256" key="13">
    <source>
        <dbReference type="ARBA" id="ARBA00051245"/>
    </source>
</evidence>
<dbReference type="GO" id="GO:0007169">
    <property type="term" value="P:cell surface receptor protein tyrosine kinase signaling pathway"/>
    <property type="evidence" value="ECO:0000318"/>
    <property type="project" value="GO_Central"/>
</dbReference>
<keyword evidence="18" id="KW-1185">Reference proteome</keyword>
<dbReference type="CDD" id="cd00192">
    <property type="entry name" value="PTKc"/>
    <property type="match status" value="1"/>
</dbReference>
<evidence type="ECO:0000256" key="15">
    <source>
        <dbReference type="RuleBase" id="RU362096"/>
    </source>
</evidence>
<dbReference type="InterPro" id="IPR002048">
    <property type="entry name" value="EF_hand_dom"/>
</dbReference>
<dbReference type="Gene3D" id="3.30.200.20">
    <property type="entry name" value="Phosphorylase Kinase, domain 1"/>
    <property type="match status" value="1"/>
</dbReference>
<dbReference type="PROSITE" id="PS50001">
    <property type="entry name" value="SH2"/>
    <property type="match status" value="1"/>
</dbReference>
<accession>A0A2A6CIW6</accession>
<dbReference type="CDD" id="cd10361">
    <property type="entry name" value="SH2_Fps_family"/>
    <property type="match status" value="1"/>
</dbReference>
<reference evidence="18" key="1">
    <citation type="journal article" date="2008" name="Nat. Genet.">
        <title>The Pristionchus pacificus genome provides a unique perspective on nematode lifestyle and parasitism.</title>
        <authorList>
            <person name="Dieterich C."/>
            <person name="Clifton S.W."/>
            <person name="Schuster L.N."/>
            <person name="Chinwalla A."/>
            <person name="Delehaunty K."/>
            <person name="Dinkelacker I."/>
            <person name="Fulton L."/>
            <person name="Fulton R."/>
            <person name="Godfrey J."/>
            <person name="Minx P."/>
            <person name="Mitreva M."/>
            <person name="Roeseler W."/>
            <person name="Tian H."/>
            <person name="Witte H."/>
            <person name="Yang S.P."/>
            <person name="Wilson R.K."/>
            <person name="Sommer R.J."/>
        </authorList>
    </citation>
    <scope>NUCLEOTIDE SEQUENCE [LARGE SCALE GENOMIC DNA]</scope>
    <source>
        <strain evidence="18">PS312</strain>
    </source>
</reference>
<evidence type="ECO:0000313" key="18">
    <source>
        <dbReference type="Proteomes" id="UP000005239"/>
    </source>
</evidence>
<dbReference type="InterPro" id="IPR050198">
    <property type="entry name" value="Non-receptor_tyrosine_kinases"/>
</dbReference>
<dbReference type="PROSITE" id="PS00107">
    <property type="entry name" value="PROTEIN_KINASE_ATP"/>
    <property type="match status" value="1"/>
</dbReference>
<keyword evidence="11" id="KW-0472">Membrane</keyword>
<dbReference type="PROSITE" id="PS00018">
    <property type="entry name" value="EF_HAND_1"/>
    <property type="match status" value="1"/>
</dbReference>
<reference evidence="17" key="2">
    <citation type="submission" date="2022-06" db="UniProtKB">
        <authorList>
            <consortium name="EnsemblMetazoa"/>
        </authorList>
    </citation>
    <scope>IDENTIFICATION</scope>
    <source>
        <strain evidence="17">PS312</strain>
    </source>
</reference>
<keyword evidence="10" id="KW-0727">SH2 domain</keyword>
<keyword evidence="7 15" id="KW-0418">Kinase</keyword>
<dbReference type="Gene3D" id="3.30.505.10">
    <property type="entry name" value="SH2 domain"/>
    <property type="match status" value="1"/>
</dbReference>
<keyword evidence="9 15" id="KW-0067">ATP-binding</keyword>
<dbReference type="InterPro" id="IPR036860">
    <property type="entry name" value="SH2_dom_sf"/>
</dbReference>
<evidence type="ECO:0000256" key="1">
    <source>
        <dbReference type="ARBA" id="ARBA00004202"/>
    </source>
</evidence>
<evidence type="ECO:0000256" key="6">
    <source>
        <dbReference type="ARBA" id="ARBA00022741"/>
    </source>
</evidence>
<dbReference type="PROSITE" id="PS00109">
    <property type="entry name" value="PROTEIN_KINASE_TYR"/>
    <property type="match status" value="1"/>
</dbReference>
<dbReference type="InterPro" id="IPR000719">
    <property type="entry name" value="Prot_kinase_dom"/>
</dbReference>
<evidence type="ECO:0000256" key="8">
    <source>
        <dbReference type="ARBA" id="ARBA00022837"/>
    </source>
</evidence>
<evidence type="ECO:0000256" key="14">
    <source>
        <dbReference type="ARBA" id="ARBA00061333"/>
    </source>
</evidence>
<comment type="similarity">
    <text evidence="14">Belongs to the protein kinase superfamily. Tyr protein kinase family. Fes/fps subfamily.</text>
</comment>
<evidence type="ECO:0000256" key="7">
    <source>
        <dbReference type="ARBA" id="ARBA00022777"/>
    </source>
</evidence>
<dbReference type="FunFam" id="3.30.200.20:FF:000194">
    <property type="entry name" value="protein-tyrosine kinase 2-beta isoform X1"/>
    <property type="match status" value="1"/>
</dbReference>
<keyword evidence="5 15" id="KW-0808">Transferase</keyword>
<dbReference type="InterPro" id="IPR020635">
    <property type="entry name" value="Tyr_kinase_cat_dom"/>
</dbReference>
<evidence type="ECO:0000256" key="3">
    <source>
        <dbReference type="ARBA" id="ARBA00022475"/>
    </source>
</evidence>
<dbReference type="Gene3D" id="1.10.510.10">
    <property type="entry name" value="Transferase(Phosphotransferase) domain 1"/>
    <property type="match status" value="1"/>
</dbReference>